<dbReference type="InterPro" id="IPR010982">
    <property type="entry name" value="Lambda_DNA-bd_dom_sf"/>
</dbReference>
<keyword evidence="3" id="KW-1185">Reference proteome</keyword>
<dbReference type="Gene3D" id="1.10.260.40">
    <property type="entry name" value="lambda repressor-like DNA-binding domains"/>
    <property type="match status" value="1"/>
</dbReference>
<name>A0ABY3FEW4_9GAMM</name>
<dbReference type="CDD" id="cd00093">
    <property type="entry name" value="HTH_XRE"/>
    <property type="match status" value="1"/>
</dbReference>
<accession>A0ABY3FEW4</accession>
<evidence type="ECO:0000313" key="2">
    <source>
        <dbReference type="EMBL" id="TVU83772.1"/>
    </source>
</evidence>
<evidence type="ECO:0000259" key="1">
    <source>
        <dbReference type="PROSITE" id="PS50943"/>
    </source>
</evidence>
<sequence length="133" mass="15108">MGSFLQQERKRLGITASEVQQCIDVGRSTYTRWESGNPIPSDKLNELAKLGFDINFVVTGEHNSAHSLNKNNYQRAMRIVMLYVVKSGREVKDADLFVQVVNEVYQVIEQCEQENKEVDQVDIGTKIINLFAA</sequence>
<dbReference type="Pfam" id="PF01381">
    <property type="entry name" value="HTH_3"/>
    <property type="match status" value="1"/>
</dbReference>
<comment type="caution">
    <text evidence="2">The sequence shown here is derived from an EMBL/GenBank/DDBJ whole genome shotgun (WGS) entry which is preliminary data.</text>
</comment>
<organism evidence="2 3">
    <name type="scientific">Pseudoalteromonas neustonica</name>
    <dbReference type="NCBI Taxonomy" id="1840331"/>
    <lineage>
        <taxon>Bacteria</taxon>
        <taxon>Pseudomonadati</taxon>
        <taxon>Pseudomonadota</taxon>
        <taxon>Gammaproteobacteria</taxon>
        <taxon>Alteromonadales</taxon>
        <taxon>Pseudoalteromonadaceae</taxon>
        <taxon>Pseudoalteromonas</taxon>
    </lineage>
</organism>
<proteinExistence type="predicted"/>
<reference evidence="2 3" key="1">
    <citation type="submission" date="2019-07" db="EMBL/GenBank/DDBJ databases">
        <title>Diversity of Bacteria from Kongsfjorden, Arctic.</title>
        <authorList>
            <person name="Yu Y."/>
        </authorList>
    </citation>
    <scope>NUCLEOTIDE SEQUENCE [LARGE SCALE GENOMIC DNA]</scope>
    <source>
        <strain evidence="2 3">SM1927</strain>
    </source>
</reference>
<evidence type="ECO:0000313" key="3">
    <source>
        <dbReference type="Proteomes" id="UP000317938"/>
    </source>
</evidence>
<dbReference type="SUPFAM" id="SSF47413">
    <property type="entry name" value="lambda repressor-like DNA-binding domains"/>
    <property type="match status" value="1"/>
</dbReference>
<dbReference type="InterPro" id="IPR001387">
    <property type="entry name" value="Cro/C1-type_HTH"/>
</dbReference>
<dbReference type="Proteomes" id="UP000317938">
    <property type="component" value="Unassembled WGS sequence"/>
</dbReference>
<feature type="domain" description="HTH cro/C1-type" evidence="1">
    <location>
        <begin position="5"/>
        <end position="57"/>
    </location>
</feature>
<protein>
    <submittedName>
        <fullName evidence="2">Helix-turn-helix transcriptional regulator</fullName>
    </submittedName>
</protein>
<dbReference type="EMBL" id="VNFF01000007">
    <property type="protein sequence ID" value="TVU83772.1"/>
    <property type="molecule type" value="Genomic_DNA"/>
</dbReference>
<dbReference type="SMART" id="SM00530">
    <property type="entry name" value="HTH_XRE"/>
    <property type="match status" value="1"/>
</dbReference>
<dbReference type="PROSITE" id="PS50943">
    <property type="entry name" value="HTH_CROC1"/>
    <property type="match status" value="1"/>
</dbReference>
<dbReference type="RefSeq" id="WP_145236391.1">
    <property type="nucleotide sequence ID" value="NZ_VNFF01000007.1"/>
</dbReference>
<gene>
    <name evidence="2" type="ORF">FQP85_08330</name>
</gene>